<dbReference type="Proteomes" id="UP001162131">
    <property type="component" value="Unassembled WGS sequence"/>
</dbReference>
<sequence>MGSNWSWPCGNREKPRYKVTTGKAKGHKKKPLLIARVQAESMPISRLILIFKNEFKTPMPSYIINHPTSQDNSIVISQIPSDIFTFKSPNGTYSFSRFPLSGASPSDWCESLQDRLASPIYTNQSLIGCCIEESGLVHLLHSRHSIDEQLLPIYIVKHIGRNLSNETLKRAINEERGNLFKACFIYQEELILIMELSQTPQDITYYVVEYPPQELDRPGFEAGLSGKIEMCISKQELKFAGMVAGYSTLYLIFAQ</sequence>
<keyword evidence="3" id="KW-1185">Reference proteome</keyword>
<name>A0AAU9J3Q7_9CILI</name>
<dbReference type="AlphaFoldDB" id="A0AAU9J3Q7"/>
<evidence type="ECO:0000256" key="1">
    <source>
        <dbReference type="SAM" id="MobiDB-lite"/>
    </source>
</evidence>
<comment type="caution">
    <text evidence="2">The sequence shown here is derived from an EMBL/GenBank/DDBJ whole genome shotgun (WGS) entry which is preliminary data.</text>
</comment>
<organism evidence="2 3">
    <name type="scientific">Blepharisma stoltei</name>
    <dbReference type="NCBI Taxonomy" id="1481888"/>
    <lineage>
        <taxon>Eukaryota</taxon>
        <taxon>Sar</taxon>
        <taxon>Alveolata</taxon>
        <taxon>Ciliophora</taxon>
        <taxon>Postciliodesmatophora</taxon>
        <taxon>Heterotrichea</taxon>
        <taxon>Heterotrichida</taxon>
        <taxon>Blepharismidae</taxon>
        <taxon>Blepharisma</taxon>
    </lineage>
</organism>
<accession>A0AAU9J3Q7</accession>
<gene>
    <name evidence="2" type="ORF">BSTOLATCC_MIC29712</name>
</gene>
<feature type="region of interest" description="Disordered" evidence="1">
    <location>
        <begin position="1"/>
        <end position="22"/>
    </location>
</feature>
<evidence type="ECO:0000313" key="3">
    <source>
        <dbReference type="Proteomes" id="UP001162131"/>
    </source>
</evidence>
<protein>
    <submittedName>
        <fullName evidence="2">Uncharacterized protein</fullName>
    </submittedName>
</protein>
<reference evidence="2" key="1">
    <citation type="submission" date="2021-09" db="EMBL/GenBank/DDBJ databases">
        <authorList>
            <consortium name="AG Swart"/>
            <person name="Singh M."/>
            <person name="Singh A."/>
            <person name="Seah K."/>
            <person name="Emmerich C."/>
        </authorList>
    </citation>
    <scope>NUCLEOTIDE SEQUENCE</scope>
    <source>
        <strain evidence="2">ATCC30299</strain>
    </source>
</reference>
<evidence type="ECO:0000313" key="2">
    <source>
        <dbReference type="EMBL" id="CAG9321803.1"/>
    </source>
</evidence>
<dbReference type="EMBL" id="CAJZBQ010000029">
    <property type="protein sequence ID" value="CAG9321803.1"/>
    <property type="molecule type" value="Genomic_DNA"/>
</dbReference>
<proteinExistence type="predicted"/>